<feature type="transmembrane region" description="Helical" evidence="2">
    <location>
        <begin position="101"/>
        <end position="123"/>
    </location>
</feature>
<evidence type="ECO:0000313" key="3">
    <source>
        <dbReference type="EMBL" id="KAH9842846.1"/>
    </source>
</evidence>
<dbReference type="EMBL" id="JADCUA010000002">
    <property type="protein sequence ID" value="KAH9842846.1"/>
    <property type="molecule type" value="Genomic_DNA"/>
</dbReference>
<keyword evidence="2" id="KW-0812">Transmembrane</keyword>
<organism evidence="3 4">
    <name type="scientific">Rhodofomes roseus</name>
    <dbReference type="NCBI Taxonomy" id="34475"/>
    <lineage>
        <taxon>Eukaryota</taxon>
        <taxon>Fungi</taxon>
        <taxon>Dikarya</taxon>
        <taxon>Basidiomycota</taxon>
        <taxon>Agaricomycotina</taxon>
        <taxon>Agaricomycetes</taxon>
        <taxon>Polyporales</taxon>
        <taxon>Rhodofomes</taxon>
    </lineage>
</organism>
<evidence type="ECO:0000313" key="4">
    <source>
        <dbReference type="Proteomes" id="UP000814176"/>
    </source>
</evidence>
<keyword evidence="2" id="KW-0472">Membrane</keyword>
<proteinExistence type="predicted"/>
<reference evidence="3 4" key="1">
    <citation type="journal article" date="2021" name="Environ. Microbiol.">
        <title>Gene family expansions and transcriptome signatures uncover fungal adaptations to wood decay.</title>
        <authorList>
            <person name="Hage H."/>
            <person name="Miyauchi S."/>
            <person name="Viragh M."/>
            <person name="Drula E."/>
            <person name="Min B."/>
            <person name="Chaduli D."/>
            <person name="Navarro D."/>
            <person name="Favel A."/>
            <person name="Norest M."/>
            <person name="Lesage-Meessen L."/>
            <person name="Balint B."/>
            <person name="Merenyi Z."/>
            <person name="de Eugenio L."/>
            <person name="Morin E."/>
            <person name="Martinez A.T."/>
            <person name="Baldrian P."/>
            <person name="Stursova M."/>
            <person name="Martinez M.J."/>
            <person name="Novotny C."/>
            <person name="Magnuson J.K."/>
            <person name="Spatafora J.W."/>
            <person name="Maurice S."/>
            <person name="Pangilinan J."/>
            <person name="Andreopoulos W."/>
            <person name="LaButti K."/>
            <person name="Hundley H."/>
            <person name="Na H."/>
            <person name="Kuo A."/>
            <person name="Barry K."/>
            <person name="Lipzen A."/>
            <person name="Henrissat B."/>
            <person name="Riley R."/>
            <person name="Ahrendt S."/>
            <person name="Nagy L.G."/>
            <person name="Grigoriev I.V."/>
            <person name="Martin F."/>
            <person name="Rosso M.N."/>
        </authorList>
    </citation>
    <scope>NUCLEOTIDE SEQUENCE [LARGE SCALE GENOMIC DNA]</scope>
    <source>
        <strain evidence="3 4">CIRM-BRFM 1785</strain>
    </source>
</reference>
<evidence type="ECO:0000256" key="2">
    <source>
        <dbReference type="SAM" id="Phobius"/>
    </source>
</evidence>
<comment type="caution">
    <text evidence="3">The sequence shown here is derived from an EMBL/GenBank/DDBJ whole genome shotgun (WGS) entry which is preliminary data.</text>
</comment>
<dbReference type="Gene3D" id="1.20.5.510">
    <property type="entry name" value="Single helix bin"/>
    <property type="match status" value="1"/>
</dbReference>
<evidence type="ECO:0000256" key="1">
    <source>
        <dbReference type="SAM" id="MobiDB-lite"/>
    </source>
</evidence>
<name>A0ABQ8KVK7_9APHY</name>
<gene>
    <name evidence="3" type="ORF">C8Q71DRAFT_224162</name>
</gene>
<feature type="region of interest" description="Disordered" evidence="1">
    <location>
        <begin position="1"/>
        <end position="60"/>
    </location>
</feature>
<sequence>MCIPLSTNGTHTTCTDSSLTSVSNSTATSASSNTTSSTSNSTSASTTPSKRTSGTSGTSSSIAAVSASRASASFPSTSTSKATSTVAYQSDISTHHSHSDAIAGGVIGGLVGLLALLGLLLWYRRWRRRPKVAPSAEFMAMAAAMREDRTPTPDSTLARDSMEPAELLPRTGPGSYNTDPLLEKLREAVAQIPHIRGPNGDSGGSMNEKADDVFMAI</sequence>
<dbReference type="Proteomes" id="UP000814176">
    <property type="component" value="Unassembled WGS sequence"/>
</dbReference>
<accession>A0ABQ8KVK7</accession>
<dbReference type="RefSeq" id="XP_047783893.1">
    <property type="nucleotide sequence ID" value="XM_047917119.1"/>
</dbReference>
<keyword evidence="4" id="KW-1185">Reference proteome</keyword>
<feature type="compositionally biased region" description="Low complexity" evidence="1">
    <location>
        <begin position="15"/>
        <end position="60"/>
    </location>
</feature>
<feature type="compositionally biased region" description="Polar residues" evidence="1">
    <location>
        <begin position="1"/>
        <end position="14"/>
    </location>
</feature>
<dbReference type="GeneID" id="71997851"/>
<protein>
    <submittedName>
        <fullName evidence="3">Uncharacterized protein</fullName>
    </submittedName>
</protein>
<keyword evidence="2" id="KW-1133">Transmembrane helix</keyword>